<protein>
    <recommendedName>
        <fullName evidence="1">RING-type domain-containing protein</fullName>
    </recommendedName>
</protein>
<feature type="domain" description="RING-type" evidence="1">
    <location>
        <begin position="625"/>
        <end position="668"/>
    </location>
</feature>
<accession>A0A0F9RVT6</accession>
<evidence type="ECO:0000313" key="2">
    <source>
        <dbReference type="EMBL" id="KKN58949.1"/>
    </source>
</evidence>
<dbReference type="PROSITE" id="PS50089">
    <property type="entry name" value="ZF_RING_2"/>
    <property type="match status" value="1"/>
</dbReference>
<name>A0A0F9RVT6_9ZZZZ</name>
<sequence>MLSFTNNTFNHTKEIHGFTKYEILEIKEYLMKLKSENVEASIVNDFIKSKLQFSSATLELYSKYFKKLTEFFTSFLNPSKSSDYDSVSKYFHFESEILKEIKKISSNLQNYSSNIRNIKRITKNSFSLDDSLKIIKSLLEKSDELISLINPPGKEINTLYDDKIHLWIEINRIKKLNFKLNEIPSIMENWSVIKDLDDFINSINDLPRKKRKKDTKEIILKFQFDEIYEFFRSKDESRITFFSELIYILYFNNIFEEYHREEFINVLERKEITQNLKSFIQPLVNQLIEDYLQVFFQEFEELEVKQTDKEINFKELKNQKISITLPKIVDHYILGLEKKFQEKIHDVNEAEKFEEIANYYYHKIEKFASRINDVEDWVLGIESYLSPYENVTSSLKKIFSNVSSDIFRRKNEYLTFIKTVKDEELRIQLRKFVSSKISEVNNLIRVYEDEASLIIKEEFPQLTKIKEILNDYYSKIQKIKEDVYVKLDSMKSNDVDMYQIIKLWEDNFNRKKQQLTFLISLLINKLFKNFKELIDKEGILFATITEITEQTEKFEGLPLNFALSAFLAEKLTEGELKERISEINAKINQLNNSLGLYQIEQSKLEKILTSRIKLRTGISDSDVNCTVCHKNINFVKDKTITCPFCGSTYHYLCVAFWLSKYNSCPLCQNHFLEPHSELFESEPDHL</sequence>
<comment type="caution">
    <text evidence="2">The sequence shown here is derived from an EMBL/GenBank/DDBJ whole genome shotgun (WGS) entry which is preliminary data.</text>
</comment>
<proteinExistence type="predicted"/>
<evidence type="ECO:0000259" key="1">
    <source>
        <dbReference type="PROSITE" id="PS50089"/>
    </source>
</evidence>
<dbReference type="InterPro" id="IPR013083">
    <property type="entry name" value="Znf_RING/FYVE/PHD"/>
</dbReference>
<dbReference type="EMBL" id="LAZR01000744">
    <property type="protein sequence ID" value="KKN58949.1"/>
    <property type="molecule type" value="Genomic_DNA"/>
</dbReference>
<reference evidence="2" key="1">
    <citation type="journal article" date="2015" name="Nature">
        <title>Complex archaea that bridge the gap between prokaryotes and eukaryotes.</title>
        <authorList>
            <person name="Spang A."/>
            <person name="Saw J.H."/>
            <person name="Jorgensen S.L."/>
            <person name="Zaremba-Niedzwiedzka K."/>
            <person name="Martijn J."/>
            <person name="Lind A.E."/>
            <person name="van Eijk R."/>
            <person name="Schleper C."/>
            <person name="Guy L."/>
            <person name="Ettema T.J."/>
        </authorList>
    </citation>
    <scope>NUCLEOTIDE SEQUENCE</scope>
</reference>
<gene>
    <name evidence="2" type="ORF">LCGC14_0546800</name>
</gene>
<dbReference type="AlphaFoldDB" id="A0A0F9RVT6"/>
<organism evidence="2">
    <name type="scientific">marine sediment metagenome</name>
    <dbReference type="NCBI Taxonomy" id="412755"/>
    <lineage>
        <taxon>unclassified sequences</taxon>
        <taxon>metagenomes</taxon>
        <taxon>ecological metagenomes</taxon>
    </lineage>
</organism>
<dbReference type="InterPro" id="IPR001841">
    <property type="entry name" value="Znf_RING"/>
</dbReference>
<dbReference type="Gene3D" id="3.30.40.10">
    <property type="entry name" value="Zinc/RING finger domain, C3HC4 (zinc finger)"/>
    <property type="match status" value="1"/>
</dbReference>
<dbReference type="SUPFAM" id="SSF57850">
    <property type="entry name" value="RING/U-box"/>
    <property type="match status" value="1"/>
</dbReference>